<accession>A0A1G2TZ61</accession>
<name>A0A1G2TZ61_9BACT</name>
<dbReference type="InterPro" id="IPR035093">
    <property type="entry name" value="RelE/ParE_toxin_dom_sf"/>
</dbReference>
<dbReference type="STRING" id="1802758.A3A96_04070"/>
<dbReference type="AlphaFoldDB" id="A0A1G2TZ61"/>
<evidence type="ECO:0000313" key="1">
    <source>
        <dbReference type="EMBL" id="OHB02578.1"/>
    </source>
</evidence>
<dbReference type="SUPFAM" id="SSF143011">
    <property type="entry name" value="RelE-like"/>
    <property type="match status" value="1"/>
</dbReference>
<dbReference type="Proteomes" id="UP000177707">
    <property type="component" value="Unassembled WGS sequence"/>
</dbReference>
<organism evidence="1 2">
    <name type="scientific">Candidatus Zambryskibacteria bacterium RIFCSPLOWO2_01_FULL_39_39</name>
    <dbReference type="NCBI Taxonomy" id="1802758"/>
    <lineage>
        <taxon>Bacteria</taxon>
        <taxon>Candidatus Zambryskiibacteriota</taxon>
    </lineage>
</organism>
<proteinExistence type="predicted"/>
<reference evidence="1 2" key="1">
    <citation type="journal article" date="2016" name="Nat. Commun.">
        <title>Thousands of microbial genomes shed light on interconnected biogeochemical processes in an aquifer system.</title>
        <authorList>
            <person name="Anantharaman K."/>
            <person name="Brown C.T."/>
            <person name="Hug L.A."/>
            <person name="Sharon I."/>
            <person name="Castelle C.J."/>
            <person name="Probst A.J."/>
            <person name="Thomas B.C."/>
            <person name="Singh A."/>
            <person name="Wilkins M.J."/>
            <person name="Karaoz U."/>
            <person name="Brodie E.L."/>
            <person name="Williams K.H."/>
            <person name="Hubbard S.S."/>
            <person name="Banfield J.F."/>
        </authorList>
    </citation>
    <scope>NUCLEOTIDE SEQUENCE [LARGE SCALE GENOMIC DNA]</scope>
</reference>
<comment type="caution">
    <text evidence="1">The sequence shown here is derived from an EMBL/GenBank/DDBJ whole genome shotgun (WGS) entry which is preliminary data.</text>
</comment>
<protein>
    <recommendedName>
        <fullName evidence="3">Addiction module toxin RelE</fullName>
    </recommendedName>
</protein>
<dbReference type="InterPro" id="IPR004386">
    <property type="entry name" value="Toxin_YafQ-like"/>
</dbReference>
<dbReference type="Gene3D" id="3.30.2310.20">
    <property type="entry name" value="RelE-like"/>
    <property type="match status" value="1"/>
</dbReference>
<dbReference type="Pfam" id="PF15738">
    <property type="entry name" value="YafQ_toxin"/>
    <property type="match status" value="1"/>
</dbReference>
<evidence type="ECO:0008006" key="3">
    <source>
        <dbReference type="Google" id="ProtNLM"/>
    </source>
</evidence>
<gene>
    <name evidence="1" type="ORF">A3A96_04070</name>
</gene>
<sequence>MAFISRHKKFTRQFNHLPKKIKEKFEEKLRIFIINNYTLELNNHSLYGEWFNHRSIDITGDVRAVFKEEGDFIIFKAIGTHHQLYGK</sequence>
<dbReference type="EMBL" id="MHWB01000003">
    <property type="protein sequence ID" value="OHB02578.1"/>
    <property type="molecule type" value="Genomic_DNA"/>
</dbReference>
<evidence type="ECO:0000313" key="2">
    <source>
        <dbReference type="Proteomes" id="UP000177707"/>
    </source>
</evidence>